<organism evidence="2 3">
    <name type="scientific">Ajellomyces capsulatus</name>
    <name type="common">Darling's disease fungus</name>
    <name type="synonym">Histoplasma capsulatum</name>
    <dbReference type="NCBI Taxonomy" id="5037"/>
    <lineage>
        <taxon>Eukaryota</taxon>
        <taxon>Fungi</taxon>
        <taxon>Dikarya</taxon>
        <taxon>Ascomycota</taxon>
        <taxon>Pezizomycotina</taxon>
        <taxon>Eurotiomycetes</taxon>
        <taxon>Eurotiomycetidae</taxon>
        <taxon>Onygenales</taxon>
        <taxon>Ajellomycetaceae</taxon>
        <taxon>Histoplasma</taxon>
    </lineage>
</organism>
<sequence length="83" mass="9239">MSIRSDTLRYGHSFPGFGTTPEYQPLFVNPGFERRASQLRRVLHSGSCHHSRQEPSQAFDPALILLEPIIDEEISGVACIASI</sequence>
<protein>
    <submittedName>
        <fullName evidence="2">Uncharacterized protein</fullName>
    </submittedName>
</protein>
<accession>A0A8A1MIC3</accession>
<feature type="region of interest" description="Disordered" evidence="1">
    <location>
        <begin position="1"/>
        <end position="20"/>
    </location>
</feature>
<reference evidence="2" key="1">
    <citation type="submission" date="2021-01" db="EMBL/GenBank/DDBJ databases">
        <title>Chromosome-level genome assembly of a human fungal pathogen reveals clustering of transcriptionally co-regulated genes.</title>
        <authorList>
            <person name="Voorhies M."/>
            <person name="Cohen S."/>
            <person name="Shea T.P."/>
            <person name="Petrus S."/>
            <person name="Munoz J.F."/>
            <person name="Poplawski S."/>
            <person name="Goldman W.E."/>
            <person name="Michael T."/>
            <person name="Cuomo C.A."/>
            <person name="Sil A."/>
            <person name="Beyhan S."/>
        </authorList>
    </citation>
    <scope>NUCLEOTIDE SEQUENCE</scope>
    <source>
        <strain evidence="2">WU24</strain>
    </source>
</reference>
<dbReference type="EMBL" id="CP069114">
    <property type="protein sequence ID" value="QSS64354.1"/>
    <property type="molecule type" value="Genomic_DNA"/>
</dbReference>
<dbReference type="OrthoDB" id="10488084at2759"/>
<dbReference type="VEuPathDB" id="FungiDB:I7I51_01421"/>
<evidence type="ECO:0000313" key="3">
    <source>
        <dbReference type="Proteomes" id="UP000663671"/>
    </source>
</evidence>
<evidence type="ECO:0000313" key="2">
    <source>
        <dbReference type="EMBL" id="QSS64354.1"/>
    </source>
</evidence>
<evidence type="ECO:0000256" key="1">
    <source>
        <dbReference type="SAM" id="MobiDB-lite"/>
    </source>
</evidence>
<dbReference type="Proteomes" id="UP000663671">
    <property type="component" value="Chromosome 1"/>
</dbReference>
<dbReference type="AlphaFoldDB" id="A0A8A1MIC3"/>
<proteinExistence type="predicted"/>
<gene>
    <name evidence="2" type="ORF">I7I51_01421</name>
</gene>
<name>A0A8A1MIC3_AJECA</name>